<name>A0AAE0SVN9_9BIVA</name>
<organism evidence="1 2">
    <name type="scientific">Potamilus streckersoni</name>
    <dbReference type="NCBI Taxonomy" id="2493646"/>
    <lineage>
        <taxon>Eukaryota</taxon>
        <taxon>Metazoa</taxon>
        <taxon>Spiralia</taxon>
        <taxon>Lophotrochozoa</taxon>
        <taxon>Mollusca</taxon>
        <taxon>Bivalvia</taxon>
        <taxon>Autobranchia</taxon>
        <taxon>Heteroconchia</taxon>
        <taxon>Palaeoheterodonta</taxon>
        <taxon>Unionida</taxon>
        <taxon>Unionoidea</taxon>
        <taxon>Unionidae</taxon>
        <taxon>Ambleminae</taxon>
        <taxon>Lampsilini</taxon>
        <taxon>Potamilus</taxon>
    </lineage>
</organism>
<dbReference type="EMBL" id="JAEAOA010002198">
    <property type="protein sequence ID" value="KAK3598624.1"/>
    <property type="molecule type" value="Genomic_DNA"/>
</dbReference>
<dbReference type="Proteomes" id="UP001195483">
    <property type="component" value="Unassembled WGS sequence"/>
</dbReference>
<comment type="caution">
    <text evidence="1">The sequence shown here is derived from an EMBL/GenBank/DDBJ whole genome shotgun (WGS) entry which is preliminary data.</text>
</comment>
<dbReference type="AlphaFoldDB" id="A0AAE0SVN9"/>
<reference evidence="1" key="2">
    <citation type="journal article" date="2021" name="Genome Biol. Evol.">
        <title>Developing a high-quality reference genome for a parasitic bivalve with doubly uniparental inheritance (Bivalvia: Unionida).</title>
        <authorList>
            <person name="Smith C.H."/>
        </authorList>
    </citation>
    <scope>NUCLEOTIDE SEQUENCE</scope>
    <source>
        <strain evidence="1">CHS0354</strain>
        <tissue evidence="1">Mantle</tissue>
    </source>
</reference>
<gene>
    <name evidence="1" type="ORF">CHS0354_037574</name>
</gene>
<evidence type="ECO:0000313" key="1">
    <source>
        <dbReference type="EMBL" id="KAK3598624.1"/>
    </source>
</evidence>
<reference evidence="1" key="1">
    <citation type="journal article" date="2021" name="Genome Biol. Evol.">
        <title>A High-Quality Reference Genome for a Parasitic Bivalve with Doubly Uniparental Inheritance (Bivalvia: Unionida).</title>
        <authorList>
            <person name="Smith C.H."/>
        </authorList>
    </citation>
    <scope>NUCLEOTIDE SEQUENCE</scope>
    <source>
        <strain evidence="1">CHS0354</strain>
    </source>
</reference>
<accession>A0AAE0SVN9</accession>
<sequence>MKAIIHAYNYGLCGKLILVMSDSSLVMNYMLQQGWATDKVLVWNFICWCFWYHASVKRRFILGMSCDLVNSLSKTGKTLILIDSYTSKGHFDRSLCNQLKPHCSFLFCLTKSGPRCFGHECSPCSSVRIVLGDLFFFNCFIYFFRVVPKIRSQICGGVTSLSDINGTCNISFTIS</sequence>
<protein>
    <submittedName>
        <fullName evidence="1">Uncharacterized protein</fullName>
    </submittedName>
</protein>
<keyword evidence="2" id="KW-1185">Reference proteome</keyword>
<proteinExistence type="predicted"/>
<evidence type="ECO:0000313" key="2">
    <source>
        <dbReference type="Proteomes" id="UP001195483"/>
    </source>
</evidence>
<reference evidence="1" key="3">
    <citation type="submission" date="2023-05" db="EMBL/GenBank/DDBJ databases">
        <authorList>
            <person name="Smith C.H."/>
        </authorList>
    </citation>
    <scope>NUCLEOTIDE SEQUENCE</scope>
    <source>
        <strain evidence="1">CHS0354</strain>
        <tissue evidence="1">Mantle</tissue>
    </source>
</reference>